<evidence type="ECO:0000256" key="1">
    <source>
        <dbReference type="SAM" id="Phobius"/>
    </source>
</evidence>
<keyword evidence="1" id="KW-0812">Transmembrane</keyword>
<keyword evidence="3" id="KW-1185">Reference proteome</keyword>
<feature type="transmembrane region" description="Helical" evidence="1">
    <location>
        <begin position="119"/>
        <end position="140"/>
    </location>
</feature>
<organism evidence="2 3">
    <name type="scientific">Piscinibacter terrae</name>
    <dbReference type="NCBI Taxonomy" id="2496871"/>
    <lineage>
        <taxon>Bacteria</taxon>
        <taxon>Pseudomonadati</taxon>
        <taxon>Pseudomonadota</taxon>
        <taxon>Betaproteobacteria</taxon>
        <taxon>Burkholderiales</taxon>
        <taxon>Sphaerotilaceae</taxon>
        <taxon>Piscinibacter</taxon>
    </lineage>
</organism>
<reference evidence="2 3" key="1">
    <citation type="submission" date="2018-08" db="EMBL/GenBank/DDBJ databases">
        <authorList>
            <person name="Khan S.A."/>
            <person name="Jeon C.O."/>
            <person name="Chun B.H."/>
            <person name="Jeong S.E."/>
        </authorList>
    </citation>
    <scope>NUCLEOTIDE SEQUENCE [LARGE SCALE GENOMIC DNA]</scope>
    <source>
        <strain evidence="2 3">S-16</strain>
    </source>
</reference>
<proteinExistence type="predicted"/>
<keyword evidence="1" id="KW-0472">Membrane</keyword>
<dbReference type="Proteomes" id="UP000267464">
    <property type="component" value="Unassembled WGS sequence"/>
</dbReference>
<accession>A0A3N7HMF1</accession>
<dbReference type="AlphaFoldDB" id="A0A3N7HMF1"/>
<reference evidence="2 3" key="2">
    <citation type="submission" date="2018-12" db="EMBL/GenBank/DDBJ databases">
        <title>Rhizobacter gummiphilus sp. nov., a rubber-degrading bacterium isolated from the soil of a botanical garden in Japan.</title>
        <authorList>
            <person name="Shunsuke S.S."/>
        </authorList>
    </citation>
    <scope>NUCLEOTIDE SEQUENCE [LARGE SCALE GENOMIC DNA]</scope>
    <source>
        <strain evidence="2 3">S-16</strain>
    </source>
</reference>
<protein>
    <submittedName>
        <fullName evidence="2">Uncharacterized protein</fullName>
    </submittedName>
</protein>
<dbReference type="EMBL" id="QUSW01000005">
    <property type="protein sequence ID" value="RQP23264.1"/>
    <property type="molecule type" value="Genomic_DNA"/>
</dbReference>
<evidence type="ECO:0000313" key="2">
    <source>
        <dbReference type="EMBL" id="RQP23264.1"/>
    </source>
</evidence>
<dbReference type="RefSeq" id="WP_124542013.1">
    <property type="nucleotide sequence ID" value="NZ_QUSW01000005.1"/>
</dbReference>
<name>A0A3N7HMF1_9BURK</name>
<sequence length="141" mass="15644">MIAATFMNMSNTPAAHRARPVSLQVAMLAQQAVRDEPTATDVMVYRQPLSDVPVPSSWRPSKPVPLDSVDVPCEGPESLRYDDEMVGWDSAGVSLARLHHLERETGPRRIADRQRAERFNTSLIFIFAAVTCSVIGWVVLL</sequence>
<comment type="caution">
    <text evidence="2">The sequence shown here is derived from an EMBL/GenBank/DDBJ whole genome shotgun (WGS) entry which is preliminary data.</text>
</comment>
<gene>
    <name evidence="2" type="ORF">DZC73_19360</name>
</gene>
<evidence type="ECO:0000313" key="3">
    <source>
        <dbReference type="Proteomes" id="UP000267464"/>
    </source>
</evidence>
<keyword evidence="1" id="KW-1133">Transmembrane helix</keyword>